<gene>
    <name evidence="1" type="ordered locus">Snas_2006</name>
</gene>
<dbReference type="InterPro" id="IPR002698">
    <property type="entry name" value="FTHF_cligase"/>
</dbReference>
<dbReference type="AlphaFoldDB" id="D3Q0G5"/>
<dbReference type="PANTHER" id="PTHR13017:SF0">
    <property type="entry name" value="METHENYLTETRAHYDROFOLATE SYNTHASE DOMAIN-CONTAINING PROTEIN"/>
    <property type="match status" value="1"/>
</dbReference>
<dbReference type="GO" id="GO:0005737">
    <property type="term" value="C:cytoplasm"/>
    <property type="evidence" value="ECO:0007669"/>
    <property type="project" value="TreeGrafter"/>
</dbReference>
<dbReference type="KEGG" id="sna:Snas_2006"/>
<dbReference type="SUPFAM" id="SSF100950">
    <property type="entry name" value="NagB/RpiA/CoA transferase-like"/>
    <property type="match status" value="1"/>
</dbReference>
<dbReference type="InterPro" id="IPR024185">
    <property type="entry name" value="FTHF_cligase-like_sf"/>
</dbReference>
<proteinExistence type="predicted"/>
<evidence type="ECO:0000313" key="1">
    <source>
        <dbReference type="EMBL" id="ADD41701.1"/>
    </source>
</evidence>
<reference evidence="1 2" key="1">
    <citation type="journal article" date="2009" name="Stand. Genomic Sci.">
        <title>Complete genome sequence of Stackebrandtia nassauensis type strain (LLR-40K-21).</title>
        <authorList>
            <person name="Munk C."/>
            <person name="Lapidus A."/>
            <person name="Copeland A."/>
            <person name="Jando M."/>
            <person name="Mayilraj S."/>
            <person name="Glavina Del Rio T."/>
            <person name="Nolan M."/>
            <person name="Chen F."/>
            <person name="Lucas S."/>
            <person name="Tice H."/>
            <person name="Cheng J.F."/>
            <person name="Han C."/>
            <person name="Detter J.C."/>
            <person name="Bruce D."/>
            <person name="Goodwin L."/>
            <person name="Chain P."/>
            <person name="Pitluck S."/>
            <person name="Goker M."/>
            <person name="Ovchinikova G."/>
            <person name="Pati A."/>
            <person name="Ivanova N."/>
            <person name="Mavromatis K."/>
            <person name="Chen A."/>
            <person name="Palaniappan K."/>
            <person name="Land M."/>
            <person name="Hauser L."/>
            <person name="Chang Y.J."/>
            <person name="Jeffries C.D."/>
            <person name="Bristow J."/>
            <person name="Eisen J.A."/>
            <person name="Markowitz V."/>
            <person name="Hugenholtz P."/>
            <person name="Kyrpides N.C."/>
            <person name="Klenk H.P."/>
        </authorList>
    </citation>
    <scope>NUCLEOTIDE SEQUENCE [LARGE SCALE GENOMIC DNA]</scope>
    <source>
        <strain evidence="2">DSM 44728 / CIP 108903 / NRRL B-16338 / NBRC 102104 / LLR-40K-21</strain>
    </source>
</reference>
<dbReference type="Gene3D" id="3.40.50.10420">
    <property type="entry name" value="NagB/RpiA/CoA transferase-like"/>
    <property type="match status" value="1"/>
</dbReference>
<evidence type="ECO:0000313" key="2">
    <source>
        <dbReference type="Proteomes" id="UP000000844"/>
    </source>
</evidence>
<dbReference type="EMBL" id="CP001778">
    <property type="protein sequence ID" value="ADD41701.1"/>
    <property type="molecule type" value="Genomic_DNA"/>
</dbReference>
<dbReference type="HOGENOM" id="CLU_031500_2_0_11"/>
<dbReference type="RefSeq" id="WP_013017272.1">
    <property type="nucleotide sequence ID" value="NC_013947.1"/>
</dbReference>
<dbReference type="Pfam" id="PF01812">
    <property type="entry name" value="5-FTHF_cyc-lig"/>
    <property type="match status" value="1"/>
</dbReference>
<keyword evidence="2" id="KW-1185">Reference proteome</keyword>
<keyword evidence="1" id="KW-0436">Ligase</keyword>
<dbReference type="eggNOG" id="COG0212">
    <property type="taxonomic scope" value="Bacteria"/>
</dbReference>
<sequence length="240" mass="26107">MTPGPIDQEKQAVRERVWTLLDEAKAVPPDSYGKIPGFFGAEQTAERLAKLDIWKRARTIKSNPDYAQLPIRARALEDGKLLYMAVPKIAGLKPFFRIDPSELDVPAVQAAEKATASKSAKRVGIDEMTPIDMVICGSVAVNRSGARIGKGAGYSDIEVALLIAAGLVTEETTIVATVHQLQVIEEGIPETTHDFSVDVIVTPEEVVECGNRRRPGGIVWGEMPKEKIQAIPVLKDREVG</sequence>
<dbReference type="PANTHER" id="PTHR13017">
    <property type="entry name" value="5-FORMYLTETRAHYDROFOLATE CYCLO-LIGASE-RELATED"/>
    <property type="match status" value="1"/>
</dbReference>
<accession>D3Q0G5</accession>
<dbReference type="InterPro" id="IPR037171">
    <property type="entry name" value="NagB/RpiA_transferase-like"/>
</dbReference>
<dbReference type="Proteomes" id="UP000000844">
    <property type="component" value="Chromosome"/>
</dbReference>
<organism evidence="1 2">
    <name type="scientific">Stackebrandtia nassauensis (strain DSM 44728 / CIP 108903 / NRRL B-16338 / NBRC 102104 / LLR-40K-21)</name>
    <dbReference type="NCBI Taxonomy" id="446470"/>
    <lineage>
        <taxon>Bacteria</taxon>
        <taxon>Bacillati</taxon>
        <taxon>Actinomycetota</taxon>
        <taxon>Actinomycetes</taxon>
        <taxon>Glycomycetales</taxon>
        <taxon>Glycomycetaceae</taxon>
        <taxon>Stackebrandtia</taxon>
    </lineage>
</organism>
<protein>
    <submittedName>
        <fullName evidence="1">5-formyltetrahydrofolate cyclo-ligase</fullName>
    </submittedName>
</protein>
<dbReference type="STRING" id="446470.Snas_2006"/>
<name>D3Q0G5_STANL</name>
<dbReference type="GO" id="GO:0016874">
    <property type="term" value="F:ligase activity"/>
    <property type="evidence" value="ECO:0007669"/>
    <property type="project" value="UniProtKB-KW"/>
</dbReference>
<dbReference type="OrthoDB" id="3242798at2"/>